<accession>A0A7S0MP00</accession>
<dbReference type="AlphaFoldDB" id="A0A7S0MP00"/>
<dbReference type="InterPro" id="IPR015940">
    <property type="entry name" value="UBA"/>
</dbReference>
<dbReference type="PANTHER" id="PTHR24068">
    <property type="entry name" value="UBIQUITIN-CONJUGATING ENZYME E2"/>
    <property type="match status" value="1"/>
</dbReference>
<proteinExistence type="inferred from homology"/>
<dbReference type="SUPFAM" id="SSF46934">
    <property type="entry name" value="UBA-like"/>
    <property type="match status" value="1"/>
</dbReference>
<dbReference type="PROSITE" id="PS50030">
    <property type="entry name" value="UBA"/>
    <property type="match status" value="1"/>
</dbReference>
<reference evidence="10" key="1">
    <citation type="submission" date="2021-01" db="EMBL/GenBank/DDBJ databases">
        <authorList>
            <person name="Corre E."/>
            <person name="Pelletier E."/>
            <person name="Niang G."/>
            <person name="Scheremetjew M."/>
            <person name="Finn R."/>
            <person name="Kale V."/>
            <person name="Holt S."/>
            <person name="Cochrane G."/>
            <person name="Meng A."/>
            <person name="Brown T."/>
            <person name="Cohen L."/>
        </authorList>
    </citation>
    <scope>NUCLEOTIDE SEQUENCE</scope>
    <source>
        <strain evidence="10">CCAP979/52</strain>
    </source>
</reference>
<organism evidence="10">
    <name type="scientific">Cryptomonas curvata</name>
    <dbReference type="NCBI Taxonomy" id="233186"/>
    <lineage>
        <taxon>Eukaryota</taxon>
        <taxon>Cryptophyceae</taxon>
        <taxon>Cryptomonadales</taxon>
        <taxon>Cryptomonadaceae</taxon>
        <taxon>Cryptomonas</taxon>
    </lineage>
</organism>
<keyword evidence="5 7" id="KW-0067">ATP-binding</keyword>
<evidence type="ECO:0000259" key="8">
    <source>
        <dbReference type="PROSITE" id="PS50030"/>
    </source>
</evidence>
<dbReference type="EMBL" id="HBEZ01040905">
    <property type="protein sequence ID" value="CAD8644840.1"/>
    <property type="molecule type" value="Transcribed_RNA"/>
</dbReference>
<comment type="similarity">
    <text evidence="7">Belongs to the ubiquitin-conjugating enzyme family.</text>
</comment>
<evidence type="ECO:0000256" key="1">
    <source>
        <dbReference type="ARBA" id="ARBA00012486"/>
    </source>
</evidence>
<evidence type="ECO:0000259" key="9">
    <source>
        <dbReference type="PROSITE" id="PS50127"/>
    </source>
</evidence>
<dbReference type="Gene3D" id="3.10.110.10">
    <property type="entry name" value="Ubiquitin Conjugating Enzyme"/>
    <property type="match status" value="1"/>
</dbReference>
<feature type="domain" description="UBC core" evidence="9">
    <location>
        <begin position="1"/>
        <end position="149"/>
    </location>
</feature>
<dbReference type="Gene3D" id="1.10.8.10">
    <property type="entry name" value="DNA helicase RuvA subunit, C-terminal domain"/>
    <property type="match status" value="1"/>
</dbReference>
<evidence type="ECO:0000313" key="10">
    <source>
        <dbReference type="EMBL" id="CAD8644840.1"/>
    </source>
</evidence>
<dbReference type="InterPro" id="IPR000608">
    <property type="entry name" value="UBC"/>
</dbReference>
<protein>
    <recommendedName>
        <fullName evidence="1">E2 ubiquitin-conjugating enzyme</fullName>
        <ecNumber evidence="1">2.3.2.23</ecNumber>
    </recommendedName>
</protein>
<dbReference type="InterPro" id="IPR016135">
    <property type="entry name" value="UBQ-conjugating_enzyme/RWD"/>
</dbReference>
<dbReference type="FunFam" id="3.10.110.10:FF:000037">
    <property type="entry name" value="ubiquitin-conjugating enzyme E2 27"/>
    <property type="match status" value="1"/>
</dbReference>
<dbReference type="EC" id="2.3.2.23" evidence="1"/>
<dbReference type="GO" id="GO:0005524">
    <property type="term" value="F:ATP binding"/>
    <property type="evidence" value="ECO:0007669"/>
    <property type="project" value="UniProtKB-UniRule"/>
</dbReference>
<evidence type="ECO:0000256" key="3">
    <source>
        <dbReference type="ARBA" id="ARBA00022741"/>
    </source>
</evidence>
<evidence type="ECO:0000256" key="6">
    <source>
        <dbReference type="PROSITE-ProRule" id="PRU10133"/>
    </source>
</evidence>
<dbReference type="GO" id="GO:0061631">
    <property type="term" value="F:ubiquitin conjugating enzyme activity"/>
    <property type="evidence" value="ECO:0007669"/>
    <property type="project" value="UniProtKB-EC"/>
</dbReference>
<sequence>MDLKRVKKEALELQTDSDNCGVSAQPCGEDMTHWKGTISGPSGTPYDGGKFIIDIRLTPSYPFEPPKMVFDTKVWHPNVSSQTGAICLDILKKEWSPALTIKTALLSVQAMLAAPEPDDPQDAVVAGEYKRSREKFNQTAKLWTEQFAKGNGTAALQPLLDMGFTEDQARTALLASGGDLDAAVEKLLSGA</sequence>
<dbReference type="SMART" id="SM00212">
    <property type="entry name" value="UBCc"/>
    <property type="match status" value="1"/>
</dbReference>
<name>A0A7S0MP00_9CRYP</name>
<gene>
    <name evidence="10" type="ORF">CCUR1050_LOCUS22525</name>
</gene>
<dbReference type="InterPro" id="IPR009060">
    <property type="entry name" value="UBA-like_sf"/>
</dbReference>
<dbReference type="PROSITE" id="PS00183">
    <property type="entry name" value="UBC_1"/>
    <property type="match status" value="1"/>
</dbReference>
<evidence type="ECO:0000256" key="7">
    <source>
        <dbReference type="RuleBase" id="RU362109"/>
    </source>
</evidence>
<feature type="active site" description="Glycyl thioester intermediate" evidence="6">
    <location>
        <position position="87"/>
    </location>
</feature>
<dbReference type="PROSITE" id="PS50127">
    <property type="entry name" value="UBC_2"/>
    <property type="match status" value="1"/>
</dbReference>
<dbReference type="SUPFAM" id="SSF54495">
    <property type="entry name" value="UBC-like"/>
    <property type="match status" value="1"/>
</dbReference>
<keyword evidence="4 7" id="KW-0833">Ubl conjugation pathway</keyword>
<evidence type="ECO:0000256" key="2">
    <source>
        <dbReference type="ARBA" id="ARBA00022679"/>
    </source>
</evidence>
<dbReference type="CDD" id="cd23800">
    <property type="entry name" value="UBCc_UBE2K"/>
    <property type="match status" value="1"/>
</dbReference>
<dbReference type="Pfam" id="PF00179">
    <property type="entry name" value="UQ_con"/>
    <property type="match status" value="1"/>
</dbReference>
<evidence type="ECO:0000256" key="5">
    <source>
        <dbReference type="ARBA" id="ARBA00022840"/>
    </source>
</evidence>
<keyword evidence="3 7" id="KW-0547">Nucleotide-binding</keyword>
<keyword evidence="2" id="KW-0808">Transferase</keyword>
<dbReference type="SMART" id="SM00165">
    <property type="entry name" value="UBA"/>
    <property type="match status" value="1"/>
</dbReference>
<evidence type="ECO:0000256" key="4">
    <source>
        <dbReference type="ARBA" id="ARBA00022786"/>
    </source>
</evidence>
<dbReference type="InterPro" id="IPR023313">
    <property type="entry name" value="UBQ-conjugating_AS"/>
</dbReference>
<dbReference type="Pfam" id="PF00627">
    <property type="entry name" value="UBA"/>
    <property type="match status" value="1"/>
</dbReference>
<feature type="domain" description="UBA" evidence="8">
    <location>
        <begin position="149"/>
        <end position="190"/>
    </location>
</feature>